<dbReference type="RefSeq" id="WP_201636720.1">
    <property type="nucleotide sequence ID" value="NZ_JAEQNB010000005.1"/>
</dbReference>
<evidence type="ECO:0000313" key="2">
    <source>
        <dbReference type="EMBL" id="MBL0388083.1"/>
    </source>
</evidence>
<comment type="caution">
    <text evidence="2">The sequence shown here is derived from an EMBL/GenBank/DDBJ whole genome shotgun (WGS) entry which is preliminary data.</text>
</comment>
<dbReference type="Proteomes" id="UP000602284">
    <property type="component" value="Unassembled WGS sequence"/>
</dbReference>
<evidence type="ECO:0000313" key="3">
    <source>
        <dbReference type="Proteomes" id="UP000602284"/>
    </source>
</evidence>
<keyword evidence="3" id="KW-1185">Reference proteome</keyword>
<dbReference type="Gene3D" id="3.40.630.30">
    <property type="match status" value="1"/>
</dbReference>
<accession>A0ABS1JCW3</accession>
<dbReference type="CDD" id="cd04301">
    <property type="entry name" value="NAT_SF"/>
    <property type="match status" value="1"/>
</dbReference>
<name>A0ABS1JCW3_9BACL</name>
<organism evidence="2 3">
    <name type="scientific">Tumebacillus amylolyticus</name>
    <dbReference type="NCBI Taxonomy" id="2801339"/>
    <lineage>
        <taxon>Bacteria</taxon>
        <taxon>Bacillati</taxon>
        <taxon>Bacillota</taxon>
        <taxon>Bacilli</taxon>
        <taxon>Bacillales</taxon>
        <taxon>Alicyclobacillaceae</taxon>
        <taxon>Tumebacillus</taxon>
    </lineage>
</organism>
<reference evidence="2 3" key="1">
    <citation type="submission" date="2021-01" db="EMBL/GenBank/DDBJ databases">
        <title>Tumebacillus sp. strain ITR2 16S ribosomal RNA gene Genome sequencing and assembly.</title>
        <authorList>
            <person name="Kang M."/>
        </authorList>
    </citation>
    <scope>NUCLEOTIDE SEQUENCE [LARGE SCALE GENOMIC DNA]</scope>
    <source>
        <strain evidence="2 3">ITR2</strain>
    </source>
</reference>
<dbReference type="Pfam" id="PF00583">
    <property type="entry name" value="Acetyltransf_1"/>
    <property type="match status" value="1"/>
</dbReference>
<dbReference type="InterPro" id="IPR016181">
    <property type="entry name" value="Acyl_CoA_acyltransferase"/>
</dbReference>
<proteinExistence type="predicted"/>
<evidence type="ECO:0000259" key="1">
    <source>
        <dbReference type="PROSITE" id="PS51186"/>
    </source>
</evidence>
<dbReference type="PANTHER" id="PTHR43415:SF3">
    <property type="entry name" value="GNAT-FAMILY ACETYLTRANSFERASE"/>
    <property type="match status" value="1"/>
</dbReference>
<dbReference type="InterPro" id="IPR000182">
    <property type="entry name" value="GNAT_dom"/>
</dbReference>
<dbReference type="SUPFAM" id="SSF55729">
    <property type="entry name" value="Acyl-CoA N-acyltransferases (Nat)"/>
    <property type="match status" value="1"/>
</dbReference>
<dbReference type="PROSITE" id="PS51186">
    <property type="entry name" value="GNAT"/>
    <property type="match status" value="1"/>
</dbReference>
<dbReference type="EMBL" id="JAEQNB010000005">
    <property type="protein sequence ID" value="MBL0388083.1"/>
    <property type="molecule type" value="Genomic_DNA"/>
</dbReference>
<gene>
    <name evidence="2" type="ORF">JJB07_15800</name>
</gene>
<feature type="domain" description="N-acetyltransferase" evidence="1">
    <location>
        <begin position="15"/>
        <end position="180"/>
    </location>
</feature>
<protein>
    <submittedName>
        <fullName evidence="2">GNAT family N-acetyltransferase</fullName>
    </submittedName>
</protein>
<sequence length="180" mass="20507">MTSEQTFELRTGQTLTLRQAHPDDAEAILDYIHLVSGESDNLSFGVGEFTTTLEKQKQVLEQWSANGGLYLLALVDGEIASTLTFETGSRPRNEHKGEFGITVQKKFWNLGIATKMLSYMIDWAKLVPRIRKINLHVRTDNDRAIALYEKLGFQHEGRETRSMQIHGQFFDTYLMGLPLD</sequence>
<dbReference type="PANTHER" id="PTHR43415">
    <property type="entry name" value="SPERMIDINE N(1)-ACETYLTRANSFERASE"/>
    <property type="match status" value="1"/>
</dbReference>